<feature type="domain" description="CRAL-TRIO" evidence="3">
    <location>
        <begin position="16"/>
        <end position="160"/>
    </location>
</feature>
<accession>A0AAX4HE86</accession>
<dbReference type="SUPFAM" id="SSF48350">
    <property type="entry name" value="GTPase activation domain, GAP"/>
    <property type="match status" value="1"/>
</dbReference>
<keyword evidence="5" id="KW-1185">Reference proteome</keyword>
<evidence type="ECO:0008006" key="6">
    <source>
        <dbReference type="Google" id="ProtNLM"/>
    </source>
</evidence>
<dbReference type="Proteomes" id="UP001338582">
    <property type="component" value="Chromosome 5"/>
</dbReference>
<feature type="domain" description="Rho-GAP" evidence="2">
    <location>
        <begin position="197"/>
        <end position="331"/>
    </location>
</feature>
<dbReference type="InterPro" id="IPR036865">
    <property type="entry name" value="CRAL-TRIO_dom_sf"/>
</dbReference>
<evidence type="ECO:0000259" key="3">
    <source>
        <dbReference type="Pfam" id="PF13716"/>
    </source>
</evidence>
<dbReference type="Gene3D" id="3.40.525.10">
    <property type="entry name" value="CRAL-TRIO lipid binding domain"/>
    <property type="match status" value="1"/>
</dbReference>
<dbReference type="InterPro" id="IPR000198">
    <property type="entry name" value="RhoGAP_dom"/>
</dbReference>
<dbReference type="CDD" id="cd00159">
    <property type="entry name" value="RhoGAP"/>
    <property type="match status" value="1"/>
</dbReference>
<evidence type="ECO:0000313" key="5">
    <source>
        <dbReference type="Proteomes" id="UP001338582"/>
    </source>
</evidence>
<dbReference type="GO" id="GO:0007165">
    <property type="term" value="P:signal transduction"/>
    <property type="evidence" value="ECO:0007669"/>
    <property type="project" value="InterPro"/>
</dbReference>
<evidence type="ECO:0000313" key="4">
    <source>
        <dbReference type="EMBL" id="WPK26706.1"/>
    </source>
</evidence>
<dbReference type="Gene3D" id="1.10.555.10">
    <property type="entry name" value="Rho GTPase activation protein"/>
    <property type="match status" value="1"/>
</dbReference>
<dbReference type="InterPro" id="IPR008936">
    <property type="entry name" value="Rho_GTPase_activation_prot"/>
</dbReference>
<evidence type="ECO:0000256" key="1">
    <source>
        <dbReference type="SAM" id="MobiDB-lite"/>
    </source>
</evidence>
<dbReference type="Pfam" id="PF13716">
    <property type="entry name" value="CRAL_TRIO_2"/>
    <property type="match status" value="1"/>
</dbReference>
<dbReference type="GeneID" id="88175128"/>
<dbReference type="RefSeq" id="XP_062879086.1">
    <property type="nucleotide sequence ID" value="XM_063023016.1"/>
</dbReference>
<sequence length="568" mass="65309">MDRIFYKSAVLDAYTGYPIYIFDTSYLPVPEEVDYDLFVPALMVLLPDEPYVVVMFNGGLNKINWIWGIKFLRSFLSPDSKNVRSVDNLHMIIAVHESWFVRSLSQIFTNFAFSKWANLNFLSDTRRKNLLVSCSTLSDLHSYVDITTLKLSLNVYIHDAQISMSPELCLSPAPASVVCPSTTFDVREFPLFYHHFYQVFHIVNTYAADVEMLFHRPGNKLHTSILYACMMRNQLVWINDWDLNCIASCFKKLLREVHGPLISVDMIPLPIKDDLQYTADVFALLMAQKYANEVLFQILDMCHRMITNAQVTKHTLSTLLKSLCTVLTHEPIMQENKFRIAVSLRYFKNLIDMWPTIRIPYKDRFHTVQEIVEHKISQQHIDQLFISYDMTMEDASDDDDLEKSVSLDTVESLELTSISLAIDEDINKSSTRAIEEFIPRPNVPKYASMPATQTTAQPQTSVPLEVQPSAEEKKKPLVPPARATEEIHEKLSQLDLNKAIPRKPEVTIQFPPQKYKFERKESVAKFVIPAEAAPKPPVKKPVVRGRKVGELARLFEERAEAMHLLQTL</sequence>
<feature type="region of interest" description="Disordered" evidence="1">
    <location>
        <begin position="443"/>
        <end position="462"/>
    </location>
</feature>
<protein>
    <recommendedName>
        <fullName evidence="6">CRAL-TRIO domain-containing protein</fullName>
    </recommendedName>
</protein>
<dbReference type="AlphaFoldDB" id="A0AAX4HE86"/>
<dbReference type="KEGG" id="asau:88175128"/>
<feature type="compositionally biased region" description="Low complexity" evidence="1">
    <location>
        <begin position="450"/>
        <end position="460"/>
    </location>
</feature>
<evidence type="ECO:0000259" key="2">
    <source>
        <dbReference type="Pfam" id="PF00620"/>
    </source>
</evidence>
<dbReference type="InterPro" id="IPR001251">
    <property type="entry name" value="CRAL-TRIO_dom"/>
</dbReference>
<reference evidence="4 5" key="1">
    <citation type="submission" date="2023-10" db="EMBL/GenBank/DDBJ databases">
        <title>Draft Genome Sequence of Candida saopaulonensis from a very Premature Infant with Sepsis.</title>
        <authorList>
            <person name="Ning Y."/>
            <person name="Dai R."/>
            <person name="Xiao M."/>
            <person name="Xu Y."/>
            <person name="Yan Q."/>
            <person name="Zhang L."/>
        </authorList>
    </citation>
    <scope>NUCLEOTIDE SEQUENCE [LARGE SCALE GENOMIC DNA]</scope>
    <source>
        <strain evidence="4 5">19XY460</strain>
    </source>
</reference>
<gene>
    <name evidence="4" type="ORF">PUMCH_004066</name>
</gene>
<dbReference type="Pfam" id="PF00620">
    <property type="entry name" value="RhoGAP"/>
    <property type="match status" value="1"/>
</dbReference>
<dbReference type="EMBL" id="CP138898">
    <property type="protein sequence ID" value="WPK26706.1"/>
    <property type="molecule type" value="Genomic_DNA"/>
</dbReference>
<proteinExistence type="predicted"/>
<organism evidence="4 5">
    <name type="scientific">Australozyma saopauloensis</name>
    <dbReference type="NCBI Taxonomy" id="291208"/>
    <lineage>
        <taxon>Eukaryota</taxon>
        <taxon>Fungi</taxon>
        <taxon>Dikarya</taxon>
        <taxon>Ascomycota</taxon>
        <taxon>Saccharomycotina</taxon>
        <taxon>Pichiomycetes</taxon>
        <taxon>Metschnikowiaceae</taxon>
        <taxon>Australozyma</taxon>
    </lineage>
</organism>
<name>A0AAX4HE86_9ASCO</name>